<dbReference type="EMBL" id="BAAARK010000050">
    <property type="protein sequence ID" value="GAA2690075.1"/>
    <property type="molecule type" value="Genomic_DNA"/>
</dbReference>
<name>A0ABN3T0B4_9ACTN</name>
<organism evidence="1 2">
    <name type="scientific">Streptomyces lunalinharesii</name>
    <dbReference type="NCBI Taxonomy" id="333384"/>
    <lineage>
        <taxon>Bacteria</taxon>
        <taxon>Bacillati</taxon>
        <taxon>Actinomycetota</taxon>
        <taxon>Actinomycetes</taxon>
        <taxon>Kitasatosporales</taxon>
        <taxon>Streptomycetaceae</taxon>
        <taxon>Streptomyces</taxon>
    </lineage>
</organism>
<accession>A0ABN3T0B4</accession>
<evidence type="ECO:0000313" key="1">
    <source>
        <dbReference type="EMBL" id="GAA2690075.1"/>
    </source>
</evidence>
<comment type="caution">
    <text evidence="1">The sequence shown here is derived from an EMBL/GenBank/DDBJ whole genome shotgun (WGS) entry which is preliminary data.</text>
</comment>
<sequence>MNQKKPSSGDRDSALAQGQRAAEELASALATVGFVFPSLRGGFPVLERGRVELGGISASEVFRLAAWIRERTEMQRRRAR</sequence>
<dbReference type="Proteomes" id="UP001500994">
    <property type="component" value="Unassembled WGS sequence"/>
</dbReference>
<evidence type="ECO:0000313" key="2">
    <source>
        <dbReference type="Proteomes" id="UP001500994"/>
    </source>
</evidence>
<gene>
    <name evidence="1" type="ORF">GCM10009864_75160</name>
</gene>
<keyword evidence="2" id="KW-1185">Reference proteome</keyword>
<protein>
    <submittedName>
        <fullName evidence="1">Uncharacterized protein</fullName>
    </submittedName>
</protein>
<reference evidence="1 2" key="1">
    <citation type="journal article" date="2019" name="Int. J. Syst. Evol. Microbiol.">
        <title>The Global Catalogue of Microorganisms (GCM) 10K type strain sequencing project: providing services to taxonomists for standard genome sequencing and annotation.</title>
        <authorList>
            <consortium name="The Broad Institute Genomics Platform"/>
            <consortium name="The Broad Institute Genome Sequencing Center for Infectious Disease"/>
            <person name="Wu L."/>
            <person name="Ma J."/>
        </authorList>
    </citation>
    <scope>NUCLEOTIDE SEQUENCE [LARGE SCALE GENOMIC DNA]</scope>
    <source>
        <strain evidence="1 2">JCM 16374</strain>
    </source>
</reference>
<proteinExistence type="predicted"/>